<protein>
    <recommendedName>
        <fullName evidence="2">Transglutaminase-like domain-containing protein</fullName>
    </recommendedName>
</protein>
<reference evidence="1" key="1">
    <citation type="journal article" date="2014" name="Front. Microbiol.">
        <title>High frequency of phylogenetically diverse reductive dehalogenase-homologous genes in deep subseafloor sedimentary metagenomes.</title>
        <authorList>
            <person name="Kawai M."/>
            <person name="Futagami T."/>
            <person name="Toyoda A."/>
            <person name="Takaki Y."/>
            <person name="Nishi S."/>
            <person name="Hori S."/>
            <person name="Arai W."/>
            <person name="Tsubouchi T."/>
            <person name="Morono Y."/>
            <person name="Uchiyama I."/>
            <person name="Ito T."/>
            <person name="Fujiyama A."/>
            <person name="Inagaki F."/>
            <person name="Takami H."/>
        </authorList>
    </citation>
    <scope>NUCLEOTIDE SEQUENCE</scope>
    <source>
        <strain evidence="1">Expedition CK06-06</strain>
    </source>
</reference>
<comment type="caution">
    <text evidence="1">The sequence shown here is derived from an EMBL/GenBank/DDBJ whole genome shotgun (WGS) entry which is preliminary data.</text>
</comment>
<organism evidence="1">
    <name type="scientific">marine sediment metagenome</name>
    <dbReference type="NCBI Taxonomy" id="412755"/>
    <lineage>
        <taxon>unclassified sequences</taxon>
        <taxon>metagenomes</taxon>
        <taxon>ecological metagenomes</taxon>
    </lineage>
</organism>
<accession>X1S218</accession>
<proteinExistence type="predicted"/>
<evidence type="ECO:0008006" key="2">
    <source>
        <dbReference type="Google" id="ProtNLM"/>
    </source>
</evidence>
<dbReference type="EMBL" id="BARW01012716">
    <property type="protein sequence ID" value="GAI73221.1"/>
    <property type="molecule type" value="Genomic_DNA"/>
</dbReference>
<gene>
    <name evidence="1" type="ORF">S12H4_23784</name>
</gene>
<evidence type="ECO:0000313" key="1">
    <source>
        <dbReference type="EMBL" id="GAI73221.1"/>
    </source>
</evidence>
<dbReference type="AlphaFoldDB" id="X1S218"/>
<name>X1S218_9ZZZZ</name>
<sequence>MEKEKREKKLSAAALKKKKAKEIIIEIRRKLTGLKHGYSVFPDLNELDTPEKICSYMKEHFNYKENLFYNHNPYELWLTQEGDCNDLCTFAIFVADYHNYETHQIHISFKEIAIKHVLGVYTEDKGYTYSDNEDYCPLCASSFNDIISHYFIDHELELKSYEILDYKNNLIEEG</sequence>